<organism evidence="2 3">
    <name type="scientific">Paenibacillus taihuensis</name>
    <dbReference type="NCBI Taxonomy" id="1156355"/>
    <lineage>
        <taxon>Bacteria</taxon>
        <taxon>Bacillati</taxon>
        <taxon>Bacillota</taxon>
        <taxon>Bacilli</taxon>
        <taxon>Bacillales</taxon>
        <taxon>Paenibacillaceae</taxon>
        <taxon>Paenibacillus</taxon>
    </lineage>
</organism>
<dbReference type="InterPro" id="IPR029010">
    <property type="entry name" value="ThuA-like"/>
</dbReference>
<comment type="caution">
    <text evidence="2">The sequence shown here is derived from an EMBL/GenBank/DDBJ whole genome shotgun (WGS) entry which is preliminary data.</text>
</comment>
<evidence type="ECO:0000259" key="1">
    <source>
        <dbReference type="Pfam" id="PF06283"/>
    </source>
</evidence>
<dbReference type="Gene3D" id="3.40.50.880">
    <property type="match status" value="1"/>
</dbReference>
<dbReference type="InterPro" id="IPR029062">
    <property type="entry name" value="Class_I_gatase-like"/>
</dbReference>
<accession>A0A3D9SFH0</accession>
<reference evidence="2 3" key="1">
    <citation type="submission" date="2018-08" db="EMBL/GenBank/DDBJ databases">
        <title>Genomic Encyclopedia of Type Strains, Phase III (KMG-III): the genomes of soil and plant-associated and newly described type strains.</title>
        <authorList>
            <person name="Whitman W."/>
        </authorList>
    </citation>
    <scope>NUCLEOTIDE SEQUENCE [LARGE SCALE GENOMIC DNA]</scope>
    <source>
        <strain evidence="2 3">CGMCC 1.10966</strain>
    </source>
</reference>
<proteinExistence type="predicted"/>
<dbReference type="AlphaFoldDB" id="A0A3D9SFH0"/>
<keyword evidence="3" id="KW-1185">Reference proteome</keyword>
<name>A0A3D9SFH0_9BACL</name>
<evidence type="ECO:0000313" key="3">
    <source>
        <dbReference type="Proteomes" id="UP000256304"/>
    </source>
</evidence>
<gene>
    <name evidence="2" type="ORF">A8990_101448</name>
</gene>
<dbReference type="Pfam" id="PF06283">
    <property type="entry name" value="ThuA"/>
    <property type="match status" value="1"/>
</dbReference>
<dbReference type="EMBL" id="QTTN01000001">
    <property type="protein sequence ID" value="REE94652.1"/>
    <property type="molecule type" value="Genomic_DNA"/>
</dbReference>
<dbReference type="Proteomes" id="UP000256304">
    <property type="component" value="Unassembled WGS sequence"/>
</dbReference>
<dbReference type="SUPFAM" id="SSF52317">
    <property type="entry name" value="Class I glutamine amidotransferase-like"/>
    <property type="match status" value="1"/>
</dbReference>
<feature type="domain" description="ThuA-like" evidence="1">
    <location>
        <begin position="35"/>
        <end position="119"/>
    </location>
</feature>
<evidence type="ECO:0000313" key="2">
    <source>
        <dbReference type="EMBL" id="REE94652.1"/>
    </source>
</evidence>
<sequence>MTVQKRILVLGDNNERAPYHPLDHIQDELAAIIGDHHAIDMMDNYSVLDTDILQSYDLMIAYTDCWTTPVTEDQAASLSQFVQRGGSLLVIHNGISLQSREACARLIGGKFTGHPDYQRLASIRPRSLIRLRAASSLSH</sequence>
<dbReference type="RefSeq" id="WP_116187352.1">
    <property type="nucleotide sequence ID" value="NZ_QTTN01000001.1"/>
</dbReference>
<dbReference type="OrthoDB" id="9816308at2"/>
<protein>
    <recommendedName>
        <fullName evidence="1">ThuA-like domain-containing protein</fullName>
    </recommendedName>
</protein>